<evidence type="ECO:0000313" key="7">
    <source>
        <dbReference type="Proteomes" id="UP000294721"/>
    </source>
</evidence>
<dbReference type="InterPro" id="IPR044946">
    <property type="entry name" value="Restrct_endonuc_typeI_TRD_sf"/>
</dbReference>
<dbReference type="RefSeq" id="WP_132953190.1">
    <property type="nucleotide sequence ID" value="NZ_CP091507.1"/>
</dbReference>
<keyword evidence="2" id="KW-0680">Restriction system</keyword>
<dbReference type="EMBL" id="CP091507">
    <property type="protein sequence ID" value="UOO78706.1"/>
    <property type="molecule type" value="Genomic_DNA"/>
</dbReference>
<name>A0AAE9KFZ7_9NEIS</name>
<dbReference type="EC" id="3.1.21.-" evidence="6"/>
<reference evidence="6" key="3">
    <citation type="journal article" date="2022" name="Res Sq">
        <title>Evolution of multicellular longitudinally dividing oral cavity symbionts (Neisseriaceae).</title>
        <authorList>
            <person name="Nyongesa S."/>
            <person name="Weber P."/>
            <person name="Bernet E."/>
            <person name="Pullido F."/>
            <person name="Nieckarz M."/>
            <person name="Delaby M."/>
            <person name="Nieves C."/>
            <person name="Viehboeck T."/>
            <person name="Krause N."/>
            <person name="Rivera-Millot A."/>
            <person name="Nakamura A."/>
            <person name="Vischer N."/>
            <person name="VanNieuwenhze M."/>
            <person name="Brun Y."/>
            <person name="Cava F."/>
            <person name="Bulgheresi S."/>
            <person name="Veyrier F."/>
        </authorList>
    </citation>
    <scope>NUCLEOTIDE SEQUENCE</scope>
    <source>
        <strain evidence="6">1258/02</strain>
    </source>
</reference>
<dbReference type="GO" id="GO:0004519">
    <property type="term" value="F:endonuclease activity"/>
    <property type="evidence" value="ECO:0007669"/>
    <property type="project" value="UniProtKB-KW"/>
</dbReference>
<proteinExistence type="inferred from homology"/>
<keyword evidence="3" id="KW-0238">DNA-binding</keyword>
<dbReference type="GO" id="GO:0003677">
    <property type="term" value="F:DNA binding"/>
    <property type="evidence" value="ECO:0007669"/>
    <property type="project" value="UniProtKB-KW"/>
</dbReference>
<dbReference type="KEGG" id="usu:LVJ78_08310"/>
<dbReference type="Proteomes" id="UP000829756">
    <property type="component" value="Chromosome"/>
</dbReference>
<comment type="similarity">
    <text evidence="1">Belongs to the type-I restriction system S methylase family.</text>
</comment>
<dbReference type="InterPro" id="IPR000055">
    <property type="entry name" value="Restrct_endonuc_typeI_TRD"/>
</dbReference>
<reference evidence="6" key="2">
    <citation type="submission" date="2021-12" db="EMBL/GenBank/DDBJ databases">
        <authorList>
            <person name="Veyrier F.J."/>
        </authorList>
    </citation>
    <scope>NUCLEOTIDE SEQUENCE</scope>
    <source>
        <strain evidence="6">1258/02</strain>
    </source>
</reference>
<feature type="domain" description="Type I restriction modification DNA specificity" evidence="4">
    <location>
        <begin position="60"/>
        <end position="158"/>
    </location>
</feature>
<dbReference type="Pfam" id="PF01420">
    <property type="entry name" value="Methylase_S"/>
    <property type="match status" value="1"/>
</dbReference>
<evidence type="ECO:0000259" key="4">
    <source>
        <dbReference type="Pfam" id="PF01420"/>
    </source>
</evidence>
<evidence type="ECO:0000313" key="6">
    <source>
        <dbReference type="EMBL" id="UOO78706.1"/>
    </source>
</evidence>
<gene>
    <name evidence="5" type="ORF">EV680_10632</name>
    <name evidence="6" type="ORF">LVJ78_08310</name>
</gene>
<dbReference type="GO" id="GO:0016787">
    <property type="term" value="F:hydrolase activity"/>
    <property type="evidence" value="ECO:0007669"/>
    <property type="project" value="UniProtKB-KW"/>
</dbReference>
<evidence type="ECO:0000256" key="2">
    <source>
        <dbReference type="ARBA" id="ARBA00022747"/>
    </source>
</evidence>
<dbReference type="GO" id="GO:0009307">
    <property type="term" value="P:DNA restriction-modification system"/>
    <property type="evidence" value="ECO:0007669"/>
    <property type="project" value="UniProtKB-KW"/>
</dbReference>
<evidence type="ECO:0000313" key="8">
    <source>
        <dbReference type="Proteomes" id="UP000829756"/>
    </source>
</evidence>
<dbReference type="Gene3D" id="3.90.220.20">
    <property type="entry name" value="DNA methylase specificity domains"/>
    <property type="match status" value="1"/>
</dbReference>
<dbReference type="SUPFAM" id="SSF116734">
    <property type="entry name" value="DNA methylase specificity domain"/>
    <property type="match status" value="1"/>
</dbReference>
<evidence type="ECO:0000313" key="5">
    <source>
        <dbReference type="EMBL" id="TCP07791.1"/>
    </source>
</evidence>
<evidence type="ECO:0000256" key="3">
    <source>
        <dbReference type="ARBA" id="ARBA00023125"/>
    </source>
</evidence>
<keyword evidence="7" id="KW-1185">Reference proteome</keyword>
<keyword evidence="6" id="KW-0378">Hydrolase</keyword>
<keyword evidence="6" id="KW-0540">Nuclease</keyword>
<accession>A0AAE9KFZ7</accession>
<dbReference type="Proteomes" id="UP000294721">
    <property type="component" value="Unassembled WGS sequence"/>
</dbReference>
<reference evidence="5 7" key="1">
    <citation type="submission" date="2019-03" db="EMBL/GenBank/DDBJ databases">
        <title>Genomic Encyclopedia of Type Strains, Phase IV (KMG-IV): sequencing the most valuable type-strain genomes for metagenomic binning, comparative biology and taxonomic classification.</title>
        <authorList>
            <person name="Goeker M."/>
        </authorList>
    </citation>
    <scope>NUCLEOTIDE SEQUENCE [LARGE SCALE GENOMIC DNA]</scope>
    <source>
        <strain evidence="5 7">DSM 17474</strain>
    </source>
</reference>
<dbReference type="EMBL" id="SLXE01000006">
    <property type="protein sequence ID" value="TCP07791.1"/>
    <property type="molecule type" value="Genomic_DNA"/>
</dbReference>
<evidence type="ECO:0000256" key="1">
    <source>
        <dbReference type="ARBA" id="ARBA00010923"/>
    </source>
</evidence>
<sequence>MVKLEKLVRFAGGSPQFRVVESPDKQAPRYIWYAQHHLNADLSGYEPAHTDTKAVSTWSKVCTLAAGDIVFSLISGTAAIVSRHHEGYIQTQNYIKLIPGKQLDKQFLLYLLNENKHIKRQWAAALQGSSVLKYTLAQLKNLQISTLPSLEKQKIIGQVYMMQLRLQALKNRVAAQETKITLGLIESVVNHE</sequence>
<organism evidence="6 8">
    <name type="scientific">Uruburuella suis</name>
    <dbReference type="NCBI Taxonomy" id="252130"/>
    <lineage>
        <taxon>Bacteria</taxon>
        <taxon>Pseudomonadati</taxon>
        <taxon>Pseudomonadota</taxon>
        <taxon>Betaproteobacteria</taxon>
        <taxon>Neisseriales</taxon>
        <taxon>Neisseriaceae</taxon>
        <taxon>Uruburuella</taxon>
    </lineage>
</organism>
<dbReference type="REBASE" id="610410">
    <property type="entry name" value="S2.Usu17474ORF8335P"/>
</dbReference>
<dbReference type="AlphaFoldDB" id="A0AAE9KFZ7"/>
<protein>
    <submittedName>
        <fullName evidence="6">Restriction endonuclease subunit S</fullName>
        <ecNumber evidence="6">3.1.21.-</ecNumber>
    </submittedName>
    <submittedName>
        <fullName evidence="5">Type I restriction modification DNA specificity protein</fullName>
    </submittedName>
</protein>
<keyword evidence="6" id="KW-0255">Endonuclease</keyword>